<dbReference type="EMBL" id="JAYMYQ010000001">
    <property type="protein sequence ID" value="KAK7360221.1"/>
    <property type="molecule type" value="Genomic_DNA"/>
</dbReference>
<organism evidence="1 2">
    <name type="scientific">Canavalia gladiata</name>
    <name type="common">Sword bean</name>
    <name type="synonym">Dolichos gladiatus</name>
    <dbReference type="NCBI Taxonomy" id="3824"/>
    <lineage>
        <taxon>Eukaryota</taxon>
        <taxon>Viridiplantae</taxon>
        <taxon>Streptophyta</taxon>
        <taxon>Embryophyta</taxon>
        <taxon>Tracheophyta</taxon>
        <taxon>Spermatophyta</taxon>
        <taxon>Magnoliopsida</taxon>
        <taxon>eudicotyledons</taxon>
        <taxon>Gunneridae</taxon>
        <taxon>Pentapetalae</taxon>
        <taxon>rosids</taxon>
        <taxon>fabids</taxon>
        <taxon>Fabales</taxon>
        <taxon>Fabaceae</taxon>
        <taxon>Papilionoideae</taxon>
        <taxon>50 kb inversion clade</taxon>
        <taxon>NPAAA clade</taxon>
        <taxon>indigoferoid/millettioid clade</taxon>
        <taxon>Phaseoleae</taxon>
        <taxon>Canavalia</taxon>
    </lineage>
</organism>
<dbReference type="AlphaFoldDB" id="A0AAN9MUL4"/>
<sequence length="72" mass="7259">MMSMVQGKLVFLGKPQAYAHIFGKAHISGKDEYDGHNKVMVMIIIAMVVGGGGGGDTDGSNGGGVVGHDVGG</sequence>
<reference evidence="1 2" key="1">
    <citation type="submission" date="2024-01" db="EMBL/GenBank/DDBJ databases">
        <title>The genomes of 5 underutilized Papilionoideae crops provide insights into root nodulation and disease resistanc.</title>
        <authorList>
            <person name="Jiang F."/>
        </authorList>
    </citation>
    <scope>NUCLEOTIDE SEQUENCE [LARGE SCALE GENOMIC DNA]</scope>
    <source>
        <strain evidence="1">LVBAO_FW01</strain>
        <tissue evidence="1">Leaves</tissue>
    </source>
</reference>
<keyword evidence="2" id="KW-1185">Reference proteome</keyword>
<name>A0AAN9MUL4_CANGL</name>
<dbReference type="Proteomes" id="UP001367508">
    <property type="component" value="Unassembled WGS sequence"/>
</dbReference>
<proteinExistence type="predicted"/>
<comment type="caution">
    <text evidence="1">The sequence shown here is derived from an EMBL/GenBank/DDBJ whole genome shotgun (WGS) entry which is preliminary data.</text>
</comment>
<accession>A0AAN9MUL4</accession>
<gene>
    <name evidence="1" type="ORF">VNO77_02203</name>
</gene>
<evidence type="ECO:0000313" key="2">
    <source>
        <dbReference type="Proteomes" id="UP001367508"/>
    </source>
</evidence>
<protein>
    <submittedName>
        <fullName evidence="1">Uncharacterized protein</fullName>
    </submittedName>
</protein>
<evidence type="ECO:0000313" key="1">
    <source>
        <dbReference type="EMBL" id="KAK7360221.1"/>
    </source>
</evidence>